<dbReference type="STRING" id="449.LHA_0563"/>
<proteinExistence type="inferred from homology"/>
<organism evidence="2 3">
    <name type="scientific">Legionella hackeliae</name>
    <dbReference type="NCBI Taxonomy" id="449"/>
    <lineage>
        <taxon>Bacteria</taxon>
        <taxon>Pseudomonadati</taxon>
        <taxon>Pseudomonadota</taxon>
        <taxon>Gammaproteobacteria</taxon>
        <taxon>Legionellales</taxon>
        <taxon>Legionellaceae</taxon>
        <taxon>Legionella</taxon>
    </lineage>
</organism>
<dbReference type="OrthoDB" id="9806052at2"/>
<comment type="similarity">
    <text evidence="1">Belongs to the FrmR/RcnR family.</text>
</comment>
<dbReference type="PATRIC" id="fig|449.7.peg.2664"/>
<dbReference type="RefSeq" id="WP_045105151.1">
    <property type="nucleotide sequence ID" value="NZ_LN681225.1"/>
</dbReference>
<protein>
    <recommendedName>
        <fullName evidence="4">Copper-sensing transcriptional repressor CsoR</fullName>
    </recommendedName>
</protein>
<evidence type="ECO:0000256" key="1">
    <source>
        <dbReference type="ARBA" id="ARBA00005260"/>
    </source>
</evidence>
<keyword evidence="3" id="KW-1185">Reference proteome</keyword>
<dbReference type="KEGG" id="lha:LHA_0563"/>
<dbReference type="GO" id="GO:0003677">
    <property type="term" value="F:DNA binding"/>
    <property type="evidence" value="ECO:0007669"/>
    <property type="project" value="InterPro"/>
</dbReference>
<evidence type="ECO:0000313" key="2">
    <source>
        <dbReference type="EMBL" id="CEK09656.1"/>
    </source>
</evidence>
<dbReference type="PANTHER" id="PTHR33677">
    <property type="entry name" value="TRANSCRIPTIONAL REPRESSOR FRMR-RELATED"/>
    <property type="match status" value="1"/>
</dbReference>
<dbReference type="Pfam" id="PF02583">
    <property type="entry name" value="Trns_repr_metal"/>
    <property type="match status" value="1"/>
</dbReference>
<dbReference type="EMBL" id="LN681225">
    <property type="protein sequence ID" value="CEK09656.1"/>
    <property type="molecule type" value="Genomic_DNA"/>
</dbReference>
<dbReference type="CDD" id="cd10148">
    <property type="entry name" value="CsoR-like_DUF156"/>
    <property type="match status" value="1"/>
</dbReference>
<dbReference type="AlphaFoldDB" id="A0A0A8UQ94"/>
<name>A0A0A8UQ94_LEGHA</name>
<gene>
    <name evidence="2" type="ORF">LHA_0563</name>
</gene>
<dbReference type="Proteomes" id="UP000032803">
    <property type="component" value="Chromosome I"/>
</dbReference>
<evidence type="ECO:0000313" key="3">
    <source>
        <dbReference type="Proteomes" id="UP000032803"/>
    </source>
</evidence>
<dbReference type="GO" id="GO:0045892">
    <property type="term" value="P:negative regulation of DNA-templated transcription"/>
    <property type="evidence" value="ECO:0007669"/>
    <property type="project" value="UniProtKB-ARBA"/>
</dbReference>
<dbReference type="HOGENOM" id="CLU_130332_2_3_6"/>
<dbReference type="InterPro" id="IPR003735">
    <property type="entry name" value="Metal_Tscrpt_repr"/>
</dbReference>
<dbReference type="Gene3D" id="1.20.58.1000">
    <property type="entry name" value="Metal-sensitive repressor, helix protomer"/>
    <property type="match status" value="1"/>
</dbReference>
<dbReference type="PANTHER" id="PTHR33677:SF3">
    <property type="entry name" value="COPPER-SENSING TRANSCRIPTIONAL REPRESSOR RICR"/>
    <property type="match status" value="1"/>
</dbReference>
<accession>A0A0A8UQ94</accession>
<evidence type="ECO:0008006" key="4">
    <source>
        <dbReference type="Google" id="ProtNLM"/>
    </source>
</evidence>
<dbReference type="GO" id="GO:0046872">
    <property type="term" value="F:metal ion binding"/>
    <property type="evidence" value="ECO:0007669"/>
    <property type="project" value="InterPro"/>
</dbReference>
<dbReference type="InterPro" id="IPR038390">
    <property type="entry name" value="Metal_Tscrpt_repr_sf"/>
</dbReference>
<reference evidence="3" key="1">
    <citation type="submission" date="2014-09" db="EMBL/GenBank/DDBJ databases">
        <authorList>
            <person name="Gomez-Valero L."/>
        </authorList>
    </citation>
    <scope>NUCLEOTIDE SEQUENCE [LARGE SCALE GENOMIC DNA]</scope>
    <source>
        <strain evidence="3">ATCC35250</strain>
    </source>
</reference>
<sequence>MSNHPTHAKELSRINRVLGQLEGIKRMIEEKRYCVDIMTQLRASRNALKTIELSVLETHLGHCLTEACQSNDEQRKSEQLREIINLLQKYE</sequence>